<dbReference type="GeneID" id="93530321"/>
<dbReference type="InterPro" id="IPR005247">
    <property type="entry name" value="YbhB_YbcL/LppC-like"/>
</dbReference>
<dbReference type="GO" id="GO:0004860">
    <property type="term" value="F:protein kinase inhibitor activity"/>
    <property type="evidence" value="ECO:0007669"/>
    <property type="project" value="UniProtKB-KW"/>
</dbReference>
<dbReference type="Proteomes" id="UP001164481">
    <property type="component" value="Chromosome"/>
</dbReference>
<dbReference type="SUPFAM" id="SSF49777">
    <property type="entry name" value="PEBP-like"/>
    <property type="match status" value="1"/>
</dbReference>
<dbReference type="InterPro" id="IPR036610">
    <property type="entry name" value="PEBP-like_sf"/>
</dbReference>
<dbReference type="RefSeq" id="WP_020002991.1">
    <property type="nucleotide sequence ID" value="NZ_CP012624.1"/>
</dbReference>
<keyword evidence="1" id="KW-0649">Protein kinase inhibitor</keyword>
<reference evidence="1" key="1">
    <citation type="submission" date="2022-10" db="EMBL/GenBank/DDBJ databases">
        <authorList>
            <person name="Wei X."/>
        </authorList>
    </citation>
    <scope>NUCLEOTIDE SEQUENCE</scope>
    <source>
        <strain evidence="1">SD2</strain>
    </source>
</reference>
<dbReference type="InterPro" id="IPR008914">
    <property type="entry name" value="PEBP"/>
</dbReference>
<dbReference type="CDD" id="cd00865">
    <property type="entry name" value="PEBP_bact_arch"/>
    <property type="match status" value="1"/>
</dbReference>
<dbReference type="NCBIfam" id="TIGR00481">
    <property type="entry name" value="YbhB/YbcL family Raf kinase inhibitor-like protein"/>
    <property type="match status" value="1"/>
</dbReference>
<accession>A0AAN1EDR2</accession>
<dbReference type="Gene3D" id="3.90.280.10">
    <property type="entry name" value="PEBP-like"/>
    <property type="match status" value="1"/>
</dbReference>
<proteinExistence type="predicted"/>
<organism evidence="1 2">
    <name type="scientific">Mycoplasmopsis synoviae</name>
    <name type="common">Mycoplasma synoviae</name>
    <dbReference type="NCBI Taxonomy" id="2109"/>
    <lineage>
        <taxon>Bacteria</taxon>
        <taxon>Bacillati</taxon>
        <taxon>Mycoplasmatota</taxon>
        <taxon>Mycoplasmoidales</taxon>
        <taxon>Metamycoplasmataceae</taxon>
        <taxon>Mycoplasmopsis</taxon>
    </lineage>
</organism>
<dbReference type="EMBL" id="CP107525">
    <property type="protein sequence ID" value="UZW64303.1"/>
    <property type="molecule type" value="Genomic_DNA"/>
</dbReference>
<evidence type="ECO:0000313" key="2">
    <source>
        <dbReference type="Proteomes" id="UP001164481"/>
    </source>
</evidence>
<dbReference type="Pfam" id="PF01161">
    <property type="entry name" value="PBP"/>
    <property type="match status" value="1"/>
</dbReference>
<reference evidence="1" key="2">
    <citation type="submission" date="2022-11" db="EMBL/GenBank/DDBJ databases">
        <title>complete genomes of mycoplasma synoviae ZX313 strain and SD2 strain.</title>
        <authorList>
            <person name="Zhong Q."/>
        </authorList>
    </citation>
    <scope>NUCLEOTIDE SEQUENCE</scope>
    <source>
        <strain evidence="1">SD2</strain>
    </source>
</reference>
<name>A0AAN1EDR2_MYCSY</name>
<dbReference type="SMR" id="A0AAN1EDR2"/>
<evidence type="ECO:0000313" key="1">
    <source>
        <dbReference type="EMBL" id="UZW64303.1"/>
    </source>
</evidence>
<protein>
    <submittedName>
        <fullName evidence="1">YbhB/YbcL family Raf kinase inhibitor-like protein</fullName>
    </submittedName>
</protein>
<sequence length="221" mass="24882">MHKLGNKTQIKSKSVNEHGYLHDVHGAHGKASFRFPDHSFELKWDKMPNAKSYALLLEDFDAMKVIGFPFIHWVAVNVKENFVSEAASKLAFDHLKENLGKAMPSNLLWQGYNSSVSKTLVTENKEKGSSLNGILPEMFTSLELEDAAQYFGPYPPDKDHVYTLTVFGLDVDASELEYKDADGLSHKLDKPYYVGDFLQAVDTHVVGTYTLNFKYRQAGSN</sequence>
<gene>
    <name evidence="1" type="ORF">OIE46_02900</name>
</gene>
<dbReference type="AlphaFoldDB" id="A0AAN1EDR2"/>